<evidence type="ECO:0000313" key="2">
    <source>
        <dbReference type="Proteomes" id="UP000814033"/>
    </source>
</evidence>
<protein>
    <submittedName>
        <fullName evidence="1">Uncharacterized protein</fullName>
    </submittedName>
</protein>
<proteinExistence type="predicted"/>
<gene>
    <name evidence="1" type="ORF">FA95DRAFT_1566842</name>
</gene>
<keyword evidence="2" id="KW-1185">Reference proteome</keyword>
<reference evidence="1" key="1">
    <citation type="submission" date="2021-02" db="EMBL/GenBank/DDBJ databases">
        <authorList>
            <consortium name="DOE Joint Genome Institute"/>
            <person name="Ahrendt S."/>
            <person name="Looney B.P."/>
            <person name="Miyauchi S."/>
            <person name="Morin E."/>
            <person name="Drula E."/>
            <person name="Courty P.E."/>
            <person name="Chicoki N."/>
            <person name="Fauchery L."/>
            <person name="Kohler A."/>
            <person name="Kuo A."/>
            <person name="Labutti K."/>
            <person name="Pangilinan J."/>
            <person name="Lipzen A."/>
            <person name="Riley R."/>
            <person name="Andreopoulos W."/>
            <person name="He G."/>
            <person name="Johnson J."/>
            <person name="Barry K.W."/>
            <person name="Grigoriev I.V."/>
            <person name="Nagy L."/>
            <person name="Hibbett D."/>
            <person name="Henrissat B."/>
            <person name="Matheny P.B."/>
            <person name="Labbe J."/>
            <person name="Martin F."/>
        </authorList>
    </citation>
    <scope>NUCLEOTIDE SEQUENCE</scope>
    <source>
        <strain evidence="1">FP105234-sp</strain>
    </source>
</reference>
<accession>A0ACB8R8I2</accession>
<sequence>MTIWDFCNYLLPLARLCVIRLISLLSFYAVIPIEHRSFNSTTRLLGLGCKQPALSM</sequence>
<comment type="caution">
    <text evidence="1">The sequence shown here is derived from an EMBL/GenBank/DDBJ whole genome shotgun (WGS) entry which is preliminary data.</text>
</comment>
<dbReference type="Proteomes" id="UP000814033">
    <property type="component" value="Unassembled WGS sequence"/>
</dbReference>
<name>A0ACB8R8I2_9AGAM</name>
<organism evidence="1 2">
    <name type="scientific">Auriscalpium vulgare</name>
    <dbReference type="NCBI Taxonomy" id="40419"/>
    <lineage>
        <taxon>Eukaryota</taxon>
        <taxon>Fungi</taxon>
        <taxon>Dikarya</taxon>
        <taxon>Basidiomycota</taxon>
        <taxon>Agaricomycotina</taxon>
        <taxon>Agaricomycetes</taxon>
        <taxon>Russulales</taxon>
        <taxon>Auriscalpiaceae</taxon>
        <taxon>Auriscalpium</taxon>
    </lineage>
</organism>
<dbReference type="EMBL" id="MU276250">
    <property type="protein sequence ID" value="KAI0039901.1"/>
    <property type="molecule type" value="Genomic_DNA"/>
</dbReference>
<evidence type="ECO:0000313" key="1">
    <source>
        <dbReference type="EMBL" id="KAI0039901.1"/>
    </source>
</evidence>
<reference evidence="1" key="2">
    <citation type="journal article" date="2022" name="New Phytol.">
        <title>Evolutionary transition to the ectomycorrhizal habit in the genomes of a hyperdiverse lineage of mushroom-forming fungi.</title>
        <authorList>
            <person name="Looney B."/>
            <person name="Miyauchi S."/>
            <person name="Morin E."/>
            <person name="Drula E."/>
            <person name="Courty P.E."/>
            <person name="Kohler A."/>
            <person name="Kuo A."/>
            <person name="LaButti K."/>
            <person name="Pangilinan J."/>
            <person name="Lipzen A."/>
            <person name="Riley R."/>
            <person name="Andreopoulos W."/>
            <person name="He G."/>
            <person name="Johnson J."/>
            <person name="Nolan M."/>
            <person name="Tritt A."/>
            <person name="Barry K.W."/>
            <person name="Grigoriev I.V."/>
            <person name="Nagy L.G."/>
            <person name="Hibbett D."/>
            <person name="Henrissat B."/>
            <person name="Matheny P.B."/>
            <person name="Labbe J."/>
            <person name="Martin F.M."/>
        </authorList>
    </citation>
    <scope>NUCLEOTIDE SEQUENCE</scope>
    <source>
        <strain evidence="1">FP105234-sp</strain>
    </source>
</reference>